<sequence>MAAAPSLTLFVRRLPSSACSERLQEIFSDVGPVKQCFVVTEKVGNKICRGFGYVTFSLLEDAQKALREVKEFDGCKINVSFAKKKLREKKKRKEESRETAGKEEKCKAGKKMHKKARLIIRNLSFKCSEDDLKESFSKFGAVLEVNIPKKADGKMRGFAFVQFKNILEAGKALKGMNMKEIKGRMVAVDWAVAKDKYKATQTTSSSGCQEEVSSEPTVQIPAPDDPSDEEDASVEEDEELVSSPPADTKSQKRAVKKMSAPETESSEEEEEELSSNAQVEEEEEDPQESAGSDLEEEEDGQKKKAKNQKRVLPSDVGEGRTVFIRNLSFDTEEDSLGELLERFGHLKYVCIVLHPDTEHSKGCAFAQFLDKDSAQKCLAAARDDSENGGLRLDGRKLIIDLAVSRDEAHKLSQKKVKKPTGTRNLYLAREGMIREGTKAAEAISASDLDKRKRFEELKRLKLQDQNIFVSKTRLCVHNIPKSVEDKQLRQLLIQALGRSKGLRIKECRVMRDLRGKGGKKSTGQSLGYAFVEFQEHEHALAALRHVNNNPDLFGPHKRPIVEFSLEDRRKLKLKERRAELSLQKLRQKQEAEGRQKARATPSKRKWSVPNGAERPGKAVGIVSPKPTPWSGFHTKAELEHEELLDGKKRRKVLVFPSHRGPKVRMRDKGKMQQTQKKKMQQTQKRKMQQTQKRNKPTPKNQRHQEQRVHPKEKKRTNKSEVRFNQLVEQYKSKILGKSSNSFTVRQNKWFEN</sequence>
<feature type="compositionally biased region" description="Basic residues" evidence="17">
    <location>
        <begin position="675"/>
        <end position="696"/>
    </location>
</feature>
<organism evidence="19 20">
    <name type="scientific">Microcaecilia unicolor</name>
    <dbReference type="NCBI Taxonomy" id="1415580"/>
    <lineage>
        <taxon>Eukaryota</taxon>
        <taxon>Metazoa</taxon>
        <taxon>Chordata</taxon>
        <taxon>Craniata</taxon>
        <taxon>Vertebrata</taxon>
        <taxon>Euteleostomi</taxon>
        <taxon>Amphibia</taxon>
        <taxon>Gymnophiona</taxon>
        <taxon>Siphonopidae</taxon>
        <taxon>Microcaecilia</taxon>
    </lineage>
</organism>
<feature type="compositionally biased region" description="Acidic residues" evidence="17">
    <location>
        <begin position="264"/>
        <end position="299"/>
    </location>
</feature>
<feature type="region of interest" description="Disordered" evidence="17">
    <location>
        <begin position="649"/>
        <end position="723"/>
    </location>
</feature>
<feature type="region of interest" description="Disordered" evidence="17">
    <location>
        <begin position="88"/>
        <end position="107"/>
    </location>
</feature>
<dbReference type="GO" id="GO:0005681">
    <property type="term" value="C:spliceosomal complex"/>
    <property type="evidence" value="ECO:0007669"/>
    <property type="project" value="UniProtKB-KW"/>
</dbReference>
<dbReference type="GO" id="GO:0003729">
    <property type="term" value="F:mRNA binding"/>
    <property type="evidence" value="ECO:0007669"/>
    <property type="project" value="TreeGrafter"/>
</dbReference>
<proteinExistence type="predicted"/>
<feature type="region of interest" description="Disordered" evidence="17">
    <location>
        <begin position="200"/>
        <end position="312"/>
    </location>
</feature>
<dbReference type="PROSITE" id="PS50102">
    <property type="entry name" value="RRM"/>
    <property type="match status" value="4"/>
</dbReference>
<evidence type="ECO:0000256" key="4">
    <source>
        <dbReference type="ARBA" id="ARBA00022664"/>
    </source>
</evidence>
<dbReference type="FunCoup" id="A0A6P7Z935">
    <property type="interactions" value="2700"/>
</dbReference>
<comment type="function">
    <text evidence="12">Nucleolar component of the spliceosomal ribonucleoprotein complexes.</text>
</comment>
<dbReference type="FunFam" id="3.30.70.330:FF:000182">
    <property type="entry name" value="RNA-binding motif protein 28"/>
    <property type="match status" value="1"/>
</dbReference>
<dbReference type="KEGG" id="muo:115478759"/>
<evidence type="ECO:0000256" key="1">
    <source>
        <dbReference type="ARBA" id="ARBA00004604"/>
    </source>
</evidence>
<dbReference type="GO" id="GO:0008380">
    <property type="term" value="P:RNA splicing"/>
    <property type="evidence" value="ECO:0007669"/>
    <property type="project" value="UniProtKB-KW"/>
</dbReference>
<evidence type="ECO:0000256" key="2">
    <source>
        <dbReference type="ARBA" id="ARBA00022499"/>
    </source>
</evidence>
<dbReference type="Gene3D" id="3.30.70.330">
    <property type="match status" value="4"/>
</dbReference>
<dbReference type="FunFam" id="3.30.70.330:FF:000315">
    <property type="entry name" value="RNA-binding motif protein 28"/>
    <property type="match status" value="1"/>
</dbReference>
<dbReference type="CDD" id="cd12415">
    <property type="entry name" value="RRM3_RBM28_like"/>
    <property type="match status" value="1"/>
</dbReference>
<keyword evidence="19" id="KW-1185">Reference proteome</keyword>
<evidence type="ECO:0000256" key="3">
    <source>
        <dbReference type="ARBA" id="ARBA00022553"/>
    </source>
</evidence>
<feature type="compositionally biased region" description="Basic and acidic residues" evidence="17">
    <location>
        <begin position="93"/>
        <end position="107"/>
    </location>
</feature>
<dbReference type="InterPro" id="IPR012677">
    <property type="entry name" value="Nucleotide-bd_a/b_plait_sf"/>
</dbReference>
<reference evidence="20" key="1">
    <citation type="submission" date="2025-08" db="UniProtKB">
        <authorList>
            <consortium name="RefSeq"/>
        </authorList>
    </citation>
    <scope>IDENTIFICATION</scope>
</reference>
<dbReference type="InterPro" id="IPR000504">
    <property type="entry name" value="RRM_dom"/>
</dbReference>
<dbReference type="FunFam" id="3.30.70.330:FF:000340">
    <property type="entry name" value="RNA-binding motif protein 28"/>
    <property type="match status" value="1"/>
</dbReference>
<evidence type="ECO:0000256" key="16">
    <source>
        <dbReference type="PROSITE-ProRule" id="PRU00176"/>
    </source>
</evidence>
<evidence type="ECO:0000256" key="5">
    <source>
        <dbReference type="ARBA" id="ARBA00022728"/>
    </source>
</evidence>
<dbReference type="PANTHER" id="PTHR48039:SF5">
    <property type="entry name" value="RNA-BINDING PROTEIN 28"/>
    <property type="match status" value="1"/>
</dbReference>
<dbReference type="GeneID" id="115478759"/>
<keyword evidence="6" id="KW-0677">Repeat</keyword>
<dbReference type="SMART" id="SM00360">
    <property type="entry name" value="RRM"/>
    <property type="match status" value="4"/>
</dbReference>
<gene>
    <name evidence="20" type="primary">RBM28</name>
</gene>
<keyword evidence="5" id="KW-0747">Spliceosome</keyword>
<name>A0A6P7Z935_9AMPH</name>
<keyword evidence="3" id="KW-0597">Phosphoprotein</keyword>
<dbReference type="CDD" id="cd12414">
    <property type="entry name" value="RRM2_RBM28_like"/>
    <property type="match status" value="1"/>
</dbReference>
<keyword evidence="8 16" id="KW-0694">RNA-binding</keyword>
<dbReference type="InterPro" id="IPR051945">
    <property type="entry name" value="RRM_MRD1_RNA_proc_ribogen"/>
</dbReference>
<keyword evidence="7" id="KW-0832">Ubl conjugation</keyword>
<dbReference type="CTD" id="55131"/>
<keyword evidence="11" id="KW-0539">Nucleus</keyword>
<feature type="domain" description="RRM" evidence="18">
    <location>
        <begin position="320"/>
        <end position="404"/>
    </location>
</feature>
<evidence type="ECO:0000256" key="17">
    <source>
        <dbReference type="SAM" id="MobiDB-lite"/>
    </source>
</evidence>
<evidence type="ECO:0000259" key="18">
    <source>
        <dbReference type="PROSITE" id="PS50102"/>
    </source>
</evidence>
<evidence type="ECO:0000256" key="10">
    <source>
        <dbReference type="ARBA" id="ARBA00023187"/>
    </source>
</evidence>
<evidence type="ECO:0000256" key="8">
    <source>
        <dbReference type="ARBA" id="ARBA00022884"/>
    </source>
</evidence>
<dbReference type="AlphaFoldDB" id="A0A6P7Z935"/>
<feature type="domain" description="RRM" evidence="18">
    <location>
        <begin position="472"/>
        <end position="578"/>
    </location>
</feature>
<evidence type="ECO:0000256" key="6">
    <source>
        <dbReference type="ARBA" id="ARBA00022737"/>
    </source>
</evidence>
<comment type="subunit">
    <text evidence="13">Interacts with U1, U2, U4, U5, and U6 spliceosomal small nuclear RNAs (snRNAs).</text>
</comment>
<feature type="domain" description="RRM" evidence="18">
    <location>
        <begin position="7"/>
        <end position="84"/>
    </location>
</feature>
<dbReference type="InParanoid" id="A0A6P7Z935"/>
<dbReference type="CDD" id="cd12416">
    <property type="entry name" value="RRM4_RBM28_like"/>
    <property type="match status" value="1"/>
</dbReference>
<keyword evidence="10" id="KW-0508">mRNA splicing</keyword>
<evidence type="ECO:0000256" key="9">
    <source>
        <dbReference type="ARBA" id="ARBA00022990"/>
    </source>
</evidence>
<keyword evidence="4" id="KW-0507">mRNA processing</keyword>
<dbReference type="RefSeq" id="XP_030072199.1">
    <property type="nucleotide sequence ID" value="XM_030216339.1"/>
</dbReference>
<evidence type="ECO:0000313" key="19">
    <source>
        <dbReference type="Proteomes" id="UP000515156"/>
    </source>
</evidence>
<evidence type="ECO:0000313" key="20">
    <source>
        <dbReference type="RefSeq" id="XP_030072199.1"/>
    </source>
</evidence>
<feature type="compositionally biased region" description="Acidic residues" evidence="17">
    <location>
        <begin position="225"/>
        <end position="240"/>
    </location>
</feature>
<dbReference type="GO" id="GO:0006397">
    <property type="term" value="P:mRNA processing"/>
    <property type="evidence" value="ECO:0007669"/>
    <property type="project" value="UniProtKB-KW"/>
</dbReference>
<dbReference type="SUPFAM" id="SSF54928">
    <property type="entry name" value="RNA-binding domain, RBD"/>
    <property type="match status" value="4"/>
</dbReference>
<feature type="domain" description="RRM" evidence="18">
    <location>
        <begin position="116"/>
        <end position="193"/>
    </location>
</feature>
<accession>A0A6P7Z935</accession>
<evidence type="ECO:0000256" key="12">
    <source>
        <dbReference type="ARBA" id="ARBA00053567"/>
    </source>
</evidence>
<evidence type="ECO:0000256" key="14">
    <source>
        <dbReference type="ARBA" id="ARBA00067877"/>
    </source>
</evidence>
<dbReference type="Proteomes" id="UP000515156">
    <property type="component" value="Chromosome 10"/>
</dbReference>
<dbReference type="GO" id="GO:0005730">
    <property type="term" value="C:nucleolus"/>
    <property type="evidence" value="ECO:0007669"/>
    <property type="project" value="UniProtKB-SubCell"/>
</dbReference>
<dbReference type="OrthoDB" id="439808at2759"/>
<evidence type="ECO:0000256" key="15">
    <source>
        <dbReference type="ARBA" id="ARBA00075702"/>
    </source>
</evidence>
<dbReference type="CDD" id="cd12413">
    <property type="entry name" value="RRM1_RBM28_like"/>
    <property type="match status" value="1"/>
</dbReference>
<protein>
    <recommendedName>
        <fullName evidence="14">RNA-binding protein 28</fullName>
    </recommendedName>
    <alternativeName>
        <fullName evidence="15">RNA-binding motif protein 28</fullName>
    </alternativeName>
</protein>
<evidence type="ECO:0000256" key="13">
    <source>
        <dbReference type="ARBA" id="ARBA00062033"/>
    </source>
</evidence>
<comment type="subcellular location">
    <subcellularLocation>
        <location evidence="1">Nucleus</location>
        <location evidence="1">Nucleolus</location>
    </subcellularLocation>
</comment>
<keyword evidence="2" id="KW-1017">Isopeptide bond</keyword>
<dbReference type="InterPro" id="IPR035979">
    <property type="entry name" value="RBD_domain_sf"/>
</dbReference>
<feature type="region of interest" description="Disordered" evidence="17">
    <location>
        <begin position="586"/>
        <end position="632"/>
    </location>
</feature>
<dbReference type="Pfam" id="PF00076">
    <property type="entry name" value="RRM_1"/>
    <property type="match status" value="4"/>
</dbReference>
<dbReference type="PANTHER" id="PTHR48039">
    <property type="entry name" value="RNA-BINDING MOTIF PROTEIN 14B"/>
    <property type="match status" value="1"/>
</dbReference>
<evidence type="ECO:0000256" key="11">
    <source>
        <dbReference type="ARBA" id="ARBA00023242"/>
    </source>
</evidence>
<keyword evidence="9" id="KW-0007">Acetylation</keyword>
<evidence type="ECO:0000256" key="7">
    <source>
        <dbReference type="ARBA" id="ARBA00022843"/>
    </source>
</evidence>